<protein>
    <submittedName>
        <fullName evidence="1">Uncharacterized protein</fullName>
    </submittedName>
</protein>
<name>A0A7J3XXW9_9CREN</name>
<accession>A0A7J3XXW9</accession>
<comment type="caution">
    <text evidence="1">The sequence shown here is derived from an EMBL/GenBank/DDBJ whole genome shotgun (WGS) entry which is preliminary data.</text>
</comment>
<gene>
    <name evidence="1" type="ORF">ENM60_01290</name>
</gene>
<evidence type="ECO:0000313" key="1">
    <source>
        <dbReference type="EMBL" id="HHP67421.1"/>
    </source>
</evidence>
<reference evidence="1" key="1">
    <citation type="journal article" date="2020" name="mSystems">
        <title>Genome- and Community-Level Interaction Insights into Carbon Utilization and Element Cycling Functions of Hydrothermarchaeota in Hydrothermal Sediment.</title>
        <authorList>
            <person name="Zhou Z."/>
            <person name="Liu Y."/>
            <person name="Xu W."/>
            <person name="Pan J."/>
            <person name="Luo Z.H."/>
            <person name="Li M."/>
        </authorList>
    </citation>
    <scope>NUCLEOTIDE SEQUENCE [LARGE SCALE GENOMIC DNA]</scope>
    <source>
        <strain evidence="1">SpSt-110</strain>
    </source>
</reference>
<organism evidence="1">
    <name type="scientific">Thermogladius calderae</name>
    <dbReference type="NCBI Taxonomy" id="1200300"/>
    <lineage>
        <taxon>Archaea</taxon>
        <taxon>Thermoproteota</taxon>
        <taxon>Thermoprotei</taxon>
        <taxon>Desulfurococcales</taxon>
        <taxon>Desulfurococcaceae</taxon>
        <taxon>Thermogladius</taxon>
    </lineage>
</organism>
<proteinExistence type="predicted"/>
<dbReference type="AlphaFoldDB" id="A0A7J3XXW9"/>
<sequence length="282" mass="31069">MSSLIDKARSHPWALALDCRIHRCELSEVGRILRYLLLNETPEGLELLKALKSNLEPFDFFEVLSGALDYDLVDWVKEKVSPEKIVGSLLEKKMNEVYGYMVLAELMPFIGLGDEAEALSRELLERACELSSKIGPEGPAELIRLLANGPLTTLGLNRVARVLAGIKLSECHPCCLEVMVEVLESIALSYPPRSVFENKELMDVFAVIMADVANSAIKIVDSDKEAATRVFRGLSALLSQLRSIANESRAHEWFTQLRSTVIGSLSSLGEKLGLGGEANLLN</sequence>
<dbReference type="EMBL" id="DRYK01000025">
    <property type="protein sequence ID" value="HHP67421.1"/>
    <property type="molecule type" value="Genomic_DNA"/>
</dbReference>